<dbReference type="Pfam" id="PF07715">
    <property type="entry name" value="Plug"/>
    <property type="match status" value="1"/>
</dbReference>
<proteinExistence type="inferred from homology"/>
<dbReference type="RefSeq" id="WP_127162225.1">
    <property type="nucleotide sequence ID" value="NZ_CP029822.1"/>
</dbReference>
<evidence type="ECO:0000256" key="6">
    <source>
        <dbReference type="ARBA" id="ARBA00023065"/>
    </source>
</evidence>
<dbReference type="InterPro" id="IPR036942">
    <property type="entry name" value="Beta-barrel_TonB_sf"/>
</dbReference>
<keyword evidence="5 13" id="KW-0732">Signal</keyword>
<keyword evidence="8 10" id="KW-0472">Membrane</keyword>
<keyword evidence="6" id="KW-0406">Ion transport</keyword>
<dbReference type="KEGG" id="emo:DM558_04495"/>
<comment type="similarity">
    <text evidence="10 12">Belongs to the TonB-dependent receptor family.</text>
</comment>
<keyword evidence="17" id="KW-1185">Reference proteome</keyword>
<dbReference type="SUPFAM" id="SSF56935">
    <property type="entry name" value="Porins"/>
    <property type="match status" value="1"/>
</dbReference>
<keyword evidence="9 10" id="KW-0998">Cell outer membrane</keyword>
<dbReference type="InterPro" id="IPR012910">
    <property type="entry name" value="Plug_dom"/>
</dbReference>
<feature type="domain" description="TonB-dependent receptor plug" evidence="15">
    <location>
        <begin position="51"/>
        <end position="156"/>
    </location>
</feature>
<evidence type="ECO:0000256" key="4">
    <source>
        <dbReference type="ARBA" id="ARBA00022692"/>
    </source>
</evidence>
<evidence type="ECO:0000256" key="2">
    <source>
        <dbReference type="ARBA" id="ARBA00022448"/>
    </source>
</evidence>
<feature type="short sequence motif" description="TonB box" evidence="11">
    <location>
        <begin position="38"/>
        <end position="44"/>
    </location>
</feature>
<evidence type="ECO:0000313" key="16">
    <source>
        <dbReference type="EMBL" id="AZS50079.1"/>
    </source>
</evidence>
<dbReference type="PANTHER" id="PTHR30069">
    <property type="entry name" value="TONB-DEPENDENT OUTER MEMBRANE RECEPTOR"/>
    <property type="match status" value="1"/>
</dbReference>
<sequence>MKQSLFYPIPLMLAVTTSAWAETKTSKETLDDALKLDTIVVTANRDAQPRSETNAAVSVFTREDIDRLQPSSVADLLNRVPGVQVTQTGGRGSVTSVFIRGTKTAQSLVLIDGQRVGSASAGGASLQYLSMDQIERVEVLRGSRSAIYGADAIGGVIQIFTRRANGNGINPRLRVAFGNRGTQESALGLSGGTDKTRFSLNAALNETNGIDRTRRSFPSDSDHDGYRNKSFSFTFSYQLTDDIELGFNALDQRGKSEYDNPYGRYDSSTYMTYATTKPYNLFALNSTSAYLNYHINDVWTSRLEVGHAEDKLKSKDKFSTESSVYNTYRDSATWLNTIDLDEKNRVLLGLDYLNDKLHASTDYNRTSRWNRAGFIQYDFKGDLIFTEVGLRHDKNQQFGSKNTWNGSVGFNINSTNQLIFSYAEGFRVPTFNDTYAPLGWGANPNLKPERSKSYEMQWRSQLADKTYFEASLYHTLIRDAIVYSDIEMQNIDKARINGFEASLQQELSNQLFANIALSMVDPRDAKTGHTLPNQARRTLNVDLDKQLGNFTVGATWSLVSSSYGDTANKISIPGYGLLGIRSSWQATPELKFDAKVDNLLDRSYYRATYNFKPDPNNWTMPTTPYGYREEGITVLVGLTWTPDFFNKKRL</sequence>
<name>A0A3Q9JI62_9GAMM</name>
<keyword evidence="3 10" id="KW-1134">Transmembrane beta strand</keyword>
<dbReference type="GO" id="GO:0015889">
    <property type="term" value="P:cobalamin transport"/>
    <property type="evidence" value="ECO:0007669"/>
    <property type="project" value="TreeGrafter"/>
</dbReference>
<dbReference type="EMBL" id="CP029822">
    <property type="protein sequence ID" value="AZS50079.1"/>
    <property type="molecule type" value="Genomic_DNA"/>
</dbReference>
<dbReference type="PROSITE" id="PS00430">
    <property type="entry name" value="TONB_DEPENDENT_REC_1"/>
    <property type="match status" value="1"/>
</dbReference>
<evidence type="ECO:0000256" key="12">
    <source>
        <dbReference type="RuleBase" id="RU003357"/>
    </source>
</evidence>
<keyword evidence="4 10" id="KW-0812">Transmembrane</keyword>
<dbReference type="Gene3D" id="2.40.170.20">
    <property type="entry name" value="TonB-dependent receptor, beta-barrel domain"/>
    <property type="match status" value="1"/>
</dbReference>
<dbReference type="InterPro" id="IPR010916">
    <property type="entry name" value="TonB_box_CS"/>
</dbReference>
<protein>
    <submittedName>
        <fullName evidence="16">TonB-dependent receptor</fullName>
    </submittedName>
</protein>
<dbReference type="PROSITE" id="PS52016">
    <property type="entry name" value="TONB_DEPENDENT_REC_3"/>
    <property type="match status" value="1"/>
</dbReference>
<accession>A0A3Q9JI62</accession>
<dbReference type="GO" id="GO:0009279">
    <property type="term" value="C:cell outer membrane"/>
    <property type="evidence" value="ECO:0007669"/>
    <property type="project" value="UniProtKB-SubCell"/>
</dbReference>
<evidence type="ECO:0000256" key="13">
    <source>
        <dbReference type="SAM" id="SignalP"/>
    </source>
</evidence>
<dbReference type="InterPro" id="IPR039426">
    <property type="entry name" value="TonB-dep_rcpt-like"/>
</dbReference>
<feature type="signal peptide" evidence="13">
    <location>
        <begin position="1"/>
        <end position="21"/>
    </location>
</feature>
<evidence type="ECO:0000256" key="10">
    <source>
        <dbReference type="PROSITE-ProRule" id="PRU01360"/>
    </source>
</evidence>
<keyword evidence="7 11" id="KW-0798">TonB box</keyword>
<evidence type="ECO:0000256" key="11">
    <source>
        <dbReference type="PROSITE-ProRule" id="PRU10143"/>
    </source>
</evidence>
<dbReference type="Gene3D" id="2.170.130.10">
    <property type="entry name" value="TonB-dependent receptor, plug domain"/>
    <property type="match status" value="1"/>
</dbReference>
<evidence type="ECO:0000256" key="5">
    <source>
        <dbReference type="ARBA" id="ARBA00022729"/>
    </source>
</evidence>
<evidence type="ECO:0000256" key="8">
    <source>
        <dbReference type="ARBA" id="ARBA00023136"/>
    </source>
</evidence>
<evidence type="ECO:0000313" key="17">
    <source>
        <dbReference type="Proteomes" id="UP000273143"/>
    </source>
</evidence>
<dbReference type="GO" id="GO:0006811">
    <property type="term" value="P:monoatomic ion transport"/>
    <property type="evidence" value="ECO:0007669"/>
    <property type="project" value="UniProtKB-KW"/>
</dbReference>
<evidence type="ECO:0000256" key="1">
    <source>
        <dbReference type="ARBA" id="ARBA00004571"/>
    </source>
</evidence>
<dbReference type="Proteomes" id="UP000273143">
    <property type="component" value="Chromosome"/>
</dbReference>
<keyword evidence="16" id="KW-0675">Receptor</keyword>
<feature type="chain" id="PRO_5018784747" evidence="13">
    <location>
        <begin position="22"/>
        <end position="650"/>
    </location>
</feature>
<evidence type="ECO:0000256" key="3">
    <source>
        <dbReference type="ARBA" id="ARBA00022452"/>
    </source>
</evidence>
<dbReference type="InterPro" id="IPR037066">
    <property type="entry name" value="Plug_dom_sf"/>
</dbReference>
<dbReference type="CDD" id="cd01347">
    <property type="entry name" value="ligand_gated_channel"/>
    <property type="match status" value="1"/>
</dbReference>
<comment type="subcellular location">
    <subcellularLocation>
        <location evidence="1 10">Cell outer membrane</location>
        <topology evidence="1 10">Multi-pass membrane protein</topology>
    </subcellularLocation>
</comment>
<reference evidence="17" key="1">
    <citation type="submission" date="2018-06" db="EMBL/GenBank/DDBJ databases">
        <title>Complete genome of Pseudomonas insecticola strain QZS01.</title>
        <authorList>
            <person name="Wang J."/>
            <person name="Su Q."/>
        </authorList>
    </citation>
    <scope>NUCLEOTIDE SEQUENCE [LARGE SCALE GENOMIC DNA]</scope>
    <source>
        <strain evidence="17">QZS01</strain>
    </source>
</reference>
<evidence type="ECO:0000256" key="7">
    <source>
        <dbReference type="ARBA" id="ARBA00023077"/>
    </source>
</evidence>
<dbReference type="InterPro" id="IPR000531">
    <property type="entry name" value="Beta-barrel_TonB"/>
</dbReference>
<gene>
    <name evidence="16" type="ORF">DM558_04495</name>
</gene>
<keyword evidence="2 10" id="KW-0813">Transport</keyword>
<feature type="domain" description="TonB-dependent receptor-like beta-barrel" evidence="14">
    <location>
        <begin position="188"/>
        <end position="599"/>
    </location>
</feature>
<organism evidence="16 17">
    <name type="scientific">Entomomonas moraniae</name>
    <dbReference type="NCBI Taxonomy" id="2213226"/>
    <lineage>
        <taxon>Bacteria</taxon>
        <taxon>Pseudomonadati</taxon>
        <taxon>Pseudomonadota</taxon>
        <taxon>Gammaproteobacteria</taxon>
        <taxon>Pseudomonadales</taxon>
        <taxon>Pseudomonadaceae</taxon>
        <taxon>Entomomonas</taxon>
    </lineage>
</organism>
<evidence type="ECO:0000259" key="15">
    <source>
        <dbReference type="Pfam" id="PF07715"/>
    </source>
</evidence>
<dbReference type="AlphaFoldDB" id="A0A3Q9JI62"/>
<dbReference type="PANTHER" id="PTHR30069:SF53">
    <property type="entry name" value="COLICIN I RECEPTOR-RELATED"/>
    <property type="match status" value="1"/>
</dbReference>
<evidence type="ECO:0000256" key="9">
    <source>
        <dbReference type="ARBA" id="ARBA00023237"/>
    </source>
</evidence>
<evidence type="ECO:0000259" key="14">
    <source>
        <dbReference type="Pfam" id="PF00593"/>
    </source>
</evidence>
<dbReference type="Pfam" id="PF00593">
    <property type="entry name" value="TonB_dep_Rec_b-barrel"/>
    <property type="match status" value="1"/>
</dbReference>